<sequence length="353" mass="40943">MKIEVEEWSINDLLSKKSDINDQPKYQRGQVWPPFKKQLLIDSILRGVDLPKLYLRVNEVGPFKYEVADGQQRLDAMHLFKSNKFPLSGREEAGVKLSKIESDDLQNLAYQDLVCKHKIYADIFDNYKVTVALIHGATEAQIRTLFGRLQLGSPLNQAEKRNSIISSIGIQIDNFVLNHKFFDTSSINESRFTRQDHLAHALALIYYSNKHDLKANIILELYNAGKHTFPDHYIKDTNTVLKWMKRINDNSTKKLKNKWAFTDMFWFLYQNLRNKQLKDIDEVGLGLAYSKFEKDRLLNHSNPKALLRTSPVSAYNQRMYDYVTAFKTEGARSGNLNTRNAAFQAEFKSHLIF</sequence>
<feature type="domain" description="GmrSD restriction endonucleases N-terminal" evidence="1">
    <location>
        <begin position="10"/>
        <end position="165"/>
    </location>
</feature>
<evidence type="ECO:0000313" key="2">
    <source>
        <dbReference type="EMBL" id="SHI43466.1"/>
    </source>
</evidence>
<protein>
    <recommendedName>
        <fullName evidence="1">GmrSD restriction endonucleases N-terminal domain-containing protein</fullName>
    </recommendedName>
</protein>
<dbReference type="AlphaFoldDB" id="A0A1M6B437"/>
<accession>A0A1M6B437</accession>
<dbReference type="PANTHER" id="PTHR39639">
    <property type="entry name" value="CHROMOSOME 16, WHOLE GENOME SHOTGUN SEQUENCE"/>
    <property type="match status" value="1"/>
</dbReference>
<dbReference type="PANTHER" id="PTHR39639:SF1">
    <property type="entry name" value="DUF262 DOMAIN-CONTAINING PROTEIN"/>
    <property type="match status" value="1"/>
</dbReference>
<proteinExistence type="predicted"/>
<dbReference type="InterPro" id="IPR004919">
    <property type="entry name" value="GmrSD_N"/>
</dbReference>
<name>A0A1M6B437_9BACT</name>
<dbReference type="OrthoDB" id="9764212at2"/>
<organism evidence="2 3">
    <name type="scientific">Hymenobacter daecheongensis DSM 21074</name>
    <dbReference type="NCBI Taxonomy" id="1121955"/>
    <lineage>
        <taxon>Bacteria</taxon>
        <taxon>Pseudomonadati</taxon>
        <taxon>Bacteroidota</taxon>
        <taxon>Cytophagia</taxon>
        <taxon>Cytophagales</taxon>
        <taxon>Hymenobacteraceae</taxon>
        <taxon>Hymenobacter</taxon>
    </lineage>
</organism>
<gene>
    <name evidence="2" type="ORF">SAMN02745146_0867</name>
</gene>
<evidence type="ECO:0000259" key="1">
    <source>
        <dbReference type="Pfam" id="PF03235"/>
    </source>
</evidence>
<keyword evidence="3" id="KW-1185">Reference proteome</keyword>
<dbReference type="RefSeq" id="WP_073105645.1">
    <property type="nucleotide sequence ID" value="NZ_FQYN01000001.1"/>
</dbReference>
<evidence type="ECO:0000313" key="3">
    <source>
        <dbReference type="Proteomes" id="UP000184418"/>
    </source>
</evidence>
<dbReference type="Pfam" id="PF03235">
    <property type="entry name" value="GmrSD_N"/>
    <property type="match status" value="1"/>
</dbReference>
<dbReference type="STRING" id="1121955.SAMN02745146_0867"/>
<reference evidence="2 3" key="1">
    <citation type="submission" date="2016-11" db="EMBL/GenBank/DDBJ databases">
        <authorList>
            <person name="Jaros S."/>
            <person name="Januszkiewicz K."/>
            <person name="Wedrychowicz H."/>
        </authorList>
    </citation>
    <scope>NUCLEOTIDE SEQUENCE [LARGE SCALE GENOMIC DNA]</scope>
    <source>
        <strain evidence="2 3">DSM 21074</strain>
    </source>
</reference>
<dbReference type="Proteomes" id="UP000184418">
    <property type="component" value="Unassembled WGS sequence"/>
</dbReference>
<dbReference type="EMBL" id="FQYN01000001">
    <property type="protein sequence ID" value="SHI43466.1"/>
    <property type="molecule type" value="Genomic_DNA"/>
</dbReference>